<dbReference type="Proteomes" id="UP000553963">
    <property type="component" value="Unassembled WGS sequence"/>
</dbReference>
<dbReference type="EMBL" id="JACIDS010000001">
    <property type="protein sequence ID" value="MBB3929102.1"/>
    <property type="molecule type" value="Genomic_DNA"/>
</dbReference>
<comment type="caution">
    <text evidence="2">The sequence shown here is derived from an EMBL/GenBank/DDBJ whole genome shotgun (WGS) entry which is preliminary data.</text>
</comment>
<evidence type="ECO:0000256" key="1">
    <source>
        <dbReference type="SAM" id="Phobius"/>
    </source>
</evidence>
<keyword evidence="1" id="KW-0812">Transmembrane</keyword>
<dbReference type="PANTHER" id="PTHR31876:SF26">
    <property type="entry name" value="PROTEIN LIKE COV 2"/>
    <property type="match status" value="1"/>
</dbReference>
<organism evidence="2 3">
    <name type="scientific">Kaistia hirudinis</name>
    <dbReference type="NCBI Taxonomy" id="1293440"/>
    <lineage>
        <taxon>Bacteria</taxon>
        <taxon>Pseudomonadati</taxon>
        <taxon>Pseudomonadota</taxon>
        <taxon>Alphaproteobacteria</taxon>
        <taxon>Hyphomicrobiales</taxon>
        <taxon>Kaistiaceae</taxon>
        <taxon>Kaistia</taxon>
    </lineage>
</organism>
<proteinExistence type="predicted"/>
<keyword evidence="3" id="KW-1185">Reference proteome</keyword>
<dbReference type="RefSeq" id="WP_183396798.1">
    <property type="nucleotide sequence ID" value="NZ_JACIDS010000001.1"/>
</dbReference>
<protein>
    <submittedName>
        <fullName evidence="2">Putative membrane protein</fullName>
    </submittedName>
</protein>
<dbReference type="PANTHER" id="PTHR31876">
    <property type="entry name" value="COV-LIKE PROTEIN 1"/>
    <property type="match status" value="1"/>
</dbReference>
<evidence type="ECO:0000313" key="2">
    <source>
        <dbReference type="EMBL" id="MBB3929102.1"/>
    </source>
</evidence>
<feature type="transmembrane region" description="Helical" evidence="1">
    <location>
        <begin position="68"/>
        <end position="91"/>
    </location>
</feature>
<sequence>MSLDGPEFPPVFESRRGRFAKRLRNYFLTGLVIAAPISITIYLTWALIKWIDGWVKPVIPREYTPDSYLPFSVPGFGVLVAVIGLTLLGFLTANFVGRSIVGLSEQLVGRTPLVRNLYSALKQLFETVLSSKGKSFHKTALMEFPRKGVWCIVFVATETKGEIRQRLGEDGEEWVTVFLPPSPAPTAGFMMFVKRSELIELDMSIEDGAKLVISAGLVAPEYPPVPKIKGTGHEAAVPDEHPQAG</sequence>
<reference evidence="2 3" key="1">
    <citation type="submission" date="2020-08" db="EMBL/GenBank/DDBJ databases">
        <title>Genomic Encyclopedia of Type Strains, Phase IV (KMG-IV): sequencing the most valuable type-strain genomes for metagenomic binning, comparative biology and taxonomic classification.</title>
        <authorList>
            <person name="Goeker M."/>
        </authorList>
    </citation>
    <scope>NUCLEOTIDE SEQUENCE [LARGE SCALE GENOMIC DNA]</scope>
    <source>
        <strain evidence="2 3">DSM 25966</strain>
    </source>
</reference>
<keyword evidence="1" id="KW-1133">Transmembrane helix</keyword>
<accession>A0A840AHR3</accession>
<feature type="transmembrane region" description="Helical" evidence="1">
    <location>
        <begin position="25"/>
        <end position="48"/>
    </location>
</feature>
<keyword evidence="1" id="KW-0472">Membrane</keyword>
<gene>
    <name evidence="2" type="ORF">GGR25_000121</name>
</gene>
<evidence type="ECO:0000313" key="3">
    <source>
        <dbReference type="Proteomes" id="UP000553963"/>
    </source>
</evidence>
<name>A0A840AHR3_9HYPH</name>
<dbReference type="Pfam" id="PF04367">
    <property type="entry name" value="DUF502"/>
    <property type="match status" value="1"/>
</dbReference>
<dbReference type="InterPro" id="IPR007462">
    <property type="entry name" value="COV1-like"/>
</dbReference>
<dbReference type="AlphaFoldDB" id="A0A840AHR3"/>